<keyword evidence="2" id="KW-1185">Reference proteome</keyword>
<gene>
    <name evidence="1" type="ORF">LuPra_05956</name>
</gene>
<organism evidence="1 2">
    <name type="scientific">Luteitalea pratensis</name>
    <dbReference type="NCBI Taxonomy" id="1855912"/>
    <lineage>
        <taxon>Bacteria</taxon>
        <taxon>Pseudomonadati</taxon>
        <taxon>Acidobacteriota</taxon>
        <taxon>Vicinamibacteria</taxon>
        <taxon>Vicinamibacterales</taxon>
        <taxon>Vicinamibacteraceae</taxon>
        <taxon>Luteitalea</taxon>
    </lineage>
</organism>
<protein>
    <submittedName>
        <fullName evidence="1">Zn-dependent protease, contains TPR repeats</fullName>
    </submittedName>
</protein>
<dbReference type="AlphaFoldDB" id="A0A143PVF9"/>
<name>A0A143PVF9_LUTPR</name>
<keyword evidence="1" id="KW-0378">Hydrolase</keyword>
<sequence length="393" mass="43553">MLAITFVGVDVMSIRAQETSFDAALGHAYATAYNLDHDEAVRELTTLAKLKPDLPTTYRALASITWLRLLFSRGTVLVDEYLGRISKRDVQMAPPPPDMAADFSRYLSAAISRAEAEATRNPRDGRALYDLSSALGLQASWAATVEGRMGRAFGAARRAYKTAEQASVVSPDDPDPRLILGTYRYVVSGMNLPTRMVAYMAGLDGDRARGLQMVEQAAASASPVQTEARFALILLYNRERRWDNALGVLAALRDLYPRNRLLWLETGATALRAGRPADALRWLDEGLAMTARDTRRRMFGEDALWRLKQAVALRLLGRHEDARQVLIEGLAAPQARDWVRGRTHLELGEVSLALGDRDQARWQATKALPLLERGDDPQGVRLARSLLERATRG</sequence>
<evidence type="ECO:0000313" key="2">
    <source>
        <dbReference type="Proteomes" id="UP000076079"/>
    </source>
</evidence>
<dbReference type="OrthoDB" id="107930at2"/>
<dbReference type="RefSeq" id="WP_110174111.1">
    <property type="nucleotide sequence ID" value="NZ_CP015136.1"/>
</dbReference>
<dbReference type="InterPro" id="IPR011990">
    <property type="entry name" value="TPR-like_helical_dom_sf"/>
</dbReference>
<evidence type="ECO:0000313" key="1">
    <source>
        <dbReference type="EMBL" id="AMY12675.1"/>
    </source>
</evidence>
<reference evidence="1 2" key="1">
    <citation type="journal article" date="2016" name="Genome Announc.">
        <title>First Complete Genome Sequence of a Subdivision 6 Acidobacterium Strain.</title>
        <authorList>
            <person name="Huang S."/>
            <person name="Vieira S."/>
            <person name="Bunk B."/>
            <person name="Riedel T."/>
            <person name="Sproer C."/>
            <person name="Overmann J."/>
        </authorList>
    </citation>
    <scope>NUCLEOTIDE SEQUENCE [LARGE SCALE GENOMIC DNA]</scope>
    <source>
        <strain evidence="2">DSM 100886 HEG_-6_39</strain>
    </source>
</reference>
<dbReference type="Proteomes" id="UP000076079">
    <property type="component" value="Chromosome"/>
</dbReference>
<keyword evidence="1" id="KW-0645">Protease</keyword>
<dbReference type="KEGG" id="abac:LuPra_05956"/>
<dbReference type="GO" id="GO:0008233">
    <property type="term" value="F:peptidase activity"/>
    <property type="evidence" value="ECO:0007669"/>
    <property type="project" value="UniProtKB-KW"/>
</dbReference>
<proteinExistence type="predicted"/>
<dbReference type="EMBL" id="CP015136">
    <property type="protein sequence ID" value="AMY12675.1"/>
    <property type="molecule type" value="Genomic_DNA"/>
</dbReference>
<accession>A0A143PVF9</accession>
<dbReference type="GO" id="GO:0006508">
    <property type="term" value="P:proteolysis"/>
    <property type="evidence" value="ECO:0007669"/>
    <property type="project" value="UniProtKB-KW"/>
</dbReference>
<dbReference type="SUPFAM" id="SSF48452">
    <property type="entry name" value="TPR-like"/>
    <property type="match status" value="1"/>
</dbReference>
<dbReference type="Gene3D" id="1.25.40.10">
    <property type="entry name" value="Tetratricopeptide repeat domain"/>
    <property type="match status" value="1"/>
</dbReference>
<dbReference type="STRING" id="1855912.LuPra_05956"/>
<reference evidence="2" key="2">
    <citation type="submission" date="2016-04" db="EMBL/GenBank/DDBJ databases">
        <title>First Complete Genome Sequence of a Subdivision 6 Acidobacterium.</title>
        <authorList>
            <person name="Huang S."/>
            <person name="Vieira S."/>
            <person name="Bunk B."/>
            <person name="Riedel T."/>
            <person name="Sproeer C."/>
            <person name="Overmann J."/>
        </authorList>
    </citation>
    <scope>NUCLEOTIDE SEQUENCE [LARGE SCALE GENOMIC DNA]</scope>
    <source>
        <strain evidence="2">DSM 100886 HEG_-6_39</strain>
    </source>
</reference>